<accession>A0A917PHC6</accession>
<keyword evidence="2" id="KW-1185">Reference proteome</keyword>
<evidence type="ECO:0000313" key="2">
    <source>
        <dbReference type="Proteomes" id="UP000636956"/>
    </source>
</evidence>
<dbReference type="EMBL" id="BMMD01000008">
    <property type="protein sequence ID" value="GGJ78918.1"/>
    <property type="molecule type" value="Genomic_DNA"/>
</dbReference>
<reference evidence="1" key="1">
    <citation type="journal article" date="2014" name="Int. J. Syst. Evol. Microbiol.">
        <title>Complete genome sequence of Corynebacterium casei LMG S-19264T (=DSM 44701T), isolated from a smear-ripened cheese.</title>
        <authorList>
            <consortium name="US DOE Joint Genome Institute (JGI-PGF)"/>
            <person name="Walter F."/>
            <person name="Albersmeier A."/>
            <person name="Kalinowski J."/>
            <person name="Ruckert C."/>
        </authorList>
    </citation>
    <scope>NUCLEOTIDE SEQUENCE</scope>
    <source>
        <strain evidence="1">CGMCC 1.8984</strain>
    </source>
</reference>
<name>A0A917PHC6_9MICO</name>
<dbReference type="Proteomes" id="UP000636956">
    <property type="component" value="Unassembled WGS sequence"/>
</dbReference>
<gene>
    <name evidence="1" type="ORF">GCM10011372_16540</name>
</gene>
<dbReference type="AlphaFoldDB" id="A0A917PHC6"/>
<sequence>MYLGHMTAEDDALSSLQASGLLNVLTWAAPAAFAATDQLYDEDQGHDQGVVGYLNFKHLKDLIDRATSNGRFVLGQDVDGTGDDVVKRGVTPEVFNAMPSLAADAIFRSDYKQSPGWAIEGFRVLLQSFPFGKIDDIKWVQRSDAKRRVASQLFVRDYALFDDEEFGLESIAGIPDDDDFAGVTLVVAHAFNPTTKQFELYIGQSKNPEYPGDSCWHWRRLLLSDGTPLGVAGISVPPTMPGDGVTTDVEDVPVRIKKPRTDEGLGSANG</sequence>
<organism evidence="1 2">
    <name type="scientific">Agromyces bauzanensis</name>
    <dbReference type="NCBI Taxonomy" id="1308924"/>
    <lineage>
        <taxon>Bacteria</taxon>
        <taxon>Bacillati</taxon>
        <taxon>Actinomycetota</taxon>
        <taxon>Actinomycetes</taxon>
        <taxon>Micrococcales</taxon>
        <taxon>Microbacteriaceae</taxon>
        <taxon>Agromyces</taxon>
    </lineage>
</organism>
<evidence type="ECO:0000313" key="1">
    <source>
        <dbReference type="EMBL" id="GGJ78918.1"/>
    </source>
</evidence>
<proteinExistence type="predicted"/>
<comment type="caution">
    <text evidence="1">The sequence shown here is derived from an EMBL/GenBank/DDBJ whole genome shotgun (WGS) entry which is preliminary data.</text>
</comment>
<protein>
    <submittedName>
        <fullName evidence="1">Uncharacterized protein</fullName>
    </submittedName>
</protein>
<reference evidence="1" key="2">
    <citation type="submission" date="2020-09" db="EMBL/GenBank/DDBJ databases">
        <authorList>
            <person name="Sun Q."/>
            <person name="Zhou Y."/>
        </authorList>
    </citation>
    <scope>NUCLEOTIDE SEQUENCE</scope>
    <source>
        <strain evidence="1">CGMCC 1.8984</strain>
    </source>
</reference>